<sequence>MPARGLDGARMRKPCSVLMLGGTRRGDLRSDLANPTMDDQAMLDTTQPRLRFVQCLHPGGLHRMAYWEWGVADNPDVVVCVHGLSRQGRDFDHLARALQGRFRVVCPDVAGRGRSDWLEQPLHYQLPQYGADMVTLLARLDARRLGWVGTSMGGLIGMGLAGMRNSPIDALVLNDIGPSVAPSGLQRIGGYVGQPLRFGTVQEGADYLASISEGFGPRTPQEWLEFSRPMLVPDGAGWRLHYDPRIGVALAQITPDAAQTGEQALWALYDRIEAPTLVLRGAESDILAPATAQAMTTRGPGAQLVEFGGVGHAPMLVHADQIEPVVAFLTSRLPAP</sequence>
<gene>
    <name evidence="2" type="primary">yvaM_1</name>
    <name evidence="2" type="ORF">GALL_211630</name>
</gene>
<dbReference type="PANTHER" id="PTHR43194:SF2">
    <property type="entry name" value="PEROXISOMAL MEMBRANE PROTEIN LPX1"/>
    <property type="match status" value="1"/>
</dbReference>
<dbReference type="SUPFAM" id="SSF53474">
    <property type="entry name" value="alpha/beta-Hydrolases"/>
    <property type="match status" value="1"/>
</dbReference>
<evidence type="ECO:0000259" key="1">
    <source>
        <dbReference type="Pfam" id="PF00561"/>
    </source>
</evidence>
<feature type="domain" description="AB hydrolase-1" evidence="1">
    <location>
        <begin position="77"/>
        <end position="318"/>
    </location>
</feature>
<evidence type="ECO:0000313" key="2">
    <source>
        <dbReference type="EMBL" id="OIQ96836.1"/>
    </source>
</evidence>
<reference evidence="2" key="1">
    <citation type="submission" date="2016-10" db="EMBL/GenBank/DDBJ databases">
        <title>Sequence of Gallionella enrichment culture.</title>
        <authorList>
            <person name="Poehlein A."/>
            <person name="Muehling M."/>
            <person name="Daniel R."/>
        </authorList>
    </citation>
    <scope>NUCLEOTIDE SEQUENCE</scope>
</reference>
<dbReference type="InterPro" id="IPR029058">
    <property type="entry name" value="AB_hydrolase_fold"/>
</dbReference>
<comment type="caution">
    <text evidence="2">The sequence shown here is derived from an EMBL/GenBank/DDBJ whole genome shotgun (WGS) entry which is preliminary data.</text>
</comment>
<dbReference type="GO" id="GO:0016787">
    <property type="term" value="F:hydrolase activity"/>
    <property type="evidence" value="ECO:0007669"/>
    <property type="project" value="UniProtKB-KW"/>
</dbReference>
<keyword evidence="2" id="KW-0378">Hydrolase</keyword>
<dbReference type="EMBL" id="MLJW01000142">
    <property type="protein sequence ID" value="OIQ96836.1"/>
    <property type="molecule type" value="Genomic_DNA"/>
</dbReference>
<proteinExistence type="predicted"/>
<accession>A0A1J5RXN4</accession>
<dbReference type="PANTHER" id="PTHR43194">
    <property type="entry name" value="HYDROLASE ALPHA/BETA FOLD FAMILY"/>
    <property type="match status" value="1"/>
</dbReference>
<name>A0A1J5RXN4_9ZZZZ</name>
<organism evidence="2">
    <name type="scientific">mine drainage metagenome</name>
    <dbReference type="NCBI Taxonomy" id="410659"/>
    <lineage>
        <taxon>unclassified sequences</taxon>
        <taxon>metagenomes</taxon>
        <taxon>ecological metagenomes</taxon>
    </lineage>
</organism>
<dbReference type="InterPro" id="IPR000073">
    <property type="entry name" value="AB_hydrolase_1"/>
</dbReference>
<dbReference type="Pfam" id="PF00561">
    <property type="entry name" value="Abhydrolase_1"/>
    <property type="match status" value="1"/>
</dbReference>
<dbReference type="EC" id="3.-.-.-" evidence="2"/>
<dbReference type="Gene3D" id="3.40.50.1820">
    <property type="entry name" value="alpha/beta hydrolase"/>
    <property type="match status" value="1"/>
</dbReference>
<dbReference type="AlphaFoldDB" id="A0A1J5RXN4"/>
<protein>
    <submittedName>
        <fullName evidence="2">AB hydrolase superfamily protein YvaM</fullName>
        <ecNumber evidence="2">3.-.-.-</ecNumber>
    </submittedName>
</protein>
<dbReference type="InterPro" id="IPR050228">
    <property type="entry name" value="Carboxylesterase_BioH"/>
</dbReference>
<dbReference type="PRINTS" id="PR00111">
    <property type="entry name" value="ABHYDROLASE"/>
</dbReference>